<proteinExistence type="predicted"/>
<accession>X1IKT1</accession>
<comment type="caution">
    <text evidence="1">The sequence shown here is derived from an EMBL/GenBank/DDBJ whole genome shotgun (WGS) entry which is preliminary data.</text>
</comment>
<dbReference type="InterPro" id="IPR051923">
    <property type="entry name" value="Glycosyl_Hydrolase_39"/>
</dbReference>
<gene>
    <name evidence="1" type="ORF">S03H2_57658</name>
</gene>
<name>X1IKT1_9ZZZZ</name>
<dbReference type="Gene3D" id="3.20.20.80">
    <property type="entry name" value="Glycosidases"/>
    <property type="match status" value="1"/>
</dbReference>
<dbReference type="InterPro" id="IPR017853">
    <property type="entry name" value="GH"/>
</dbReference>
<evidence type="ECO:0008006" key="2">
    <source>
        <dbReference type="Google" id="ProtNLM"/>
    </source>
</evidence>
<dbReference type="SUPFAM" id="SSF51445">
    <property type="entry name" value="(Trans)glycosidases"/>
    <property type="match status" value="1"/>
</dbReference>
<dbReference type="PANTHER" id="PTHR12631">
    <property type="entry name" value="ALPHA-L-IDURONIDASE"/>
    <property type="match status" value="1"/>
</dbReference>
<sequence length="156" mass="18449">MFRQSPKQENSSDVTRFRSSDELERYCNYVRFMVNHFKDRIKYYEIWNEPSGEPEDYINLVKHVVPVIREEYPEAKIVIGALSGEWVAGYPGYDVERYSMNADYIKEFLGPDLAPIIDVISWHPLYNNRPNDPYYQNYPQMIKEIKEFAASNGFKG</sequence>
<evidence type="ECO:0000313" key="1">
    <source>
        <dbReference type="EMBL" id="GAH83001.1"/>
    </source>
</evidence>
<dbReference type="PANTHER" id="PTHR12631:SF10">
    <property type="entry name" value="BETA-XYLOSIDASE-LIKE PROTEIN-RELATED"/>
    <property type="match status" value="1"/>
</dbReference>
<reference evidence="1" key="1">
    <citation type="journal article" date="2014" name="Front. Microbiol.">
        <title>High frequency of phylogenetically diverse reductive dehalogenase-homologous genes in deep subseafloor sedimentary metagenomes.</title>
        <authorList>
            <person name="Kawai M."/>
            <person name="Futagami T."/>
            <person name="Toyoda A."/>
            <person name="Takaki Y."/>
            <person name="Nishi S."/>
            <person name="Hori S."/>
            <person name="Arai W."/>
            <person name="Tsubouchi T."/>
            <person name="Morono Y."/>
            <person name="Uchiyama I."/>
            <person name="Ito T."/>
            <person name="Fujiyama A."/>
            <person name="Inagaki F."/>
            <person name="Takami H."/>
        </authorList>
    </citation>
    <scope>NUCLEOTIDE SEQUENCE</scope>
    <source>
        <strain evidence="1">Expedition CK06-06</strain>
    </source>
</reference>
<dbReference type="GO" id="GO:0004553">
    <property type="term" value="F:hydrolase activity, hydrolyzing O-glycosyl compounds"/>
    <property type="evidence" value="ECO:0007669"/>
    <property type="project" value="TreeGrafter"/>
</dbReference>
<protein>
    <recommendedName>
        <fullName evidence="2">Glycoside hydrolase family 5 domain-containing protein</fullName>
    </recommendedName>
</protein>
<dbReference type="EMBL" id="BARU01036969">
    <property type="protein sequence ID" value="GAH83001.1"/>
    <property type="molecule type" value="Genomic_DNA"/>
</dbReference>
<dbReference type="AlphaFoldDB" id="X1IKT1"/>
<feature type="non-terminal residue" evidence="1">
    <location>
        <position position="156"/>
    </location>
</feature>
<organism evidence="1">
    <name type="scientific">marine sediment metagenome</name>
    <dbReference type="NCBI Taxonomy" id="412755"/>
    <lineage>
        <taxon>unclassified sequences</taxon>
        <taxon>metagenomes</taxon>
        <taxon>ecological metagenomes</taxon>
    </lineage>
</organism>